<feature type="transmembrane region" description="Helical" evidence="7">
    <location>
        <begin position="5"/>
        <end position="25"/>
    </location>
</feature>
<sequence length="270" mass="31086">MRKIILTSLVAILGILNLFPFIFMLSSSFKPLGKIFEYPFRLIPEPFIWDNYKGIFGEQYQFALWYQNSVVMVVLTLLLKCAIVSITAYAFARLRFRGRDRIFLLFLAALMLPGDATIIQRYVIYKVLHLTDTVWALVLPAAFDVYFVFLLRQFFVSIPFELTEAAIIDGCGHFRVFYRIILPLAKPAVITMILFSFVWTWNDFTNPFIFITNMDKQMLTVGIAMFQEMRSQNYALQMAASSLALIPVIALFMFSQQYFIKGIATSGVKG</sequence>
<comment type="subcellular location">
    <subcellularLocation>
        <location evidence="1 7">Cell membrane</location>
        <topology evidence="1 7">Multi-pass membrane protein</topology>
    </subcellularLocation>
</comment>
<evidence type="ECO:0000313" key="9">
    <source>
        <dbReference type="EMBL" id="MFC5402251.1"/>
    </source>
</evidence>
<feature type="transmembrane region" description="Helical" evidence="7">
    <location>
        <begin position="103"/>
        <end position="123"/>
    </location>
</feature>
<feature type="domain" description="ABC transmembrane type-1" evidence="8">
    <location>
        <begin position="66"/>
        <end position="255"/>
    </location>
</feature>
<feature type="transmembrane region" description="Helical" evidence="7">
    <location>
        <begin position="135"/>
        <end position="155"/>
    </location>
</feature>
<dbReference type="RefSeq" id="WP_378130532.1">
    <property type="nucleotide sequence ID" value="NZ_JBHSMI010000010.1"/>
</dbReference>
<evidence type="ECO:0000256" key="4">
    <source>
        <dbReference type="ARBA" id="ARBA00022692"/>
    </source>
</evidence>
<organism evidence="9 10">
    <name type="scientific">Cohnella soli</name>
    <dbReference type="NCBI Taxonomy" id="425005"/>
    <lineage>
        <taxon>Bacteria</taxon>
        <taxon>Bacillati</taxon>
        <taxon>Bacillota</taxon>
        <taxon>Bacilli</taxon>
        <taxon>Bacillales</taxon>
        <taxon>Paenibacillaceae</taxon>
        <taxon>Cohnella</taxon>
    </lineage>
</organism>
<evidence type="ECO:0000256" key="3">
    <source>
        <dbReference type="ARBA" id="ARBA00022475"/>
    </source>
</evidence>
<keyword evidence="3" id="KW-1003">Cell membrane</keyword>
<dbReference type="Pfam" id="PF00528">
    <property type="entry name" value="BPD_transp_1"/>
    <property type="match status" value="1"/>
</dbReference>
<dbReference type="Gene3D" id="1.10.3720.10">
    <property type="entry name" value="MetI-like"/>
    <property type="match status" value="1"/>
</dbReference>
<evidence type="ECO:0000313" key="10">
    <source>
        <dbReference type="Proteomes" id="UP001596113"/>
    </source>
</evidence>
<dbReference type="SUPFAM" id="SSF161098">
    <property type="entry name" value="MetI-like"/>
    <property type="match status" value="1"/>
</dbReference>
<dbReference type="InterPro" id="IPR000515">
    <property type="entry name" value="MetI-like"/>
</dbReference>
<dbReference type="PROSITE" id="PS50928">
    <property type="entry name" value="ABC_TM1"/>
    <property type="match status" value="1"/>
</dbReference>
<comment type="caution">
    <text evidence="9">The sequence shown here is derived from an EMBL/GenBank/DDBJ whole genome shotgun (WGS) entry which is preliminary data.</text>
</comment>
<dbReference type="InterPro" id="IPR035906">
    <property type="entry name" value="MetI-like_sf"/>
</dbReference>
<accession>A0ABW0HM17</accession>
<evidence type="ECO:0000259" key="8">
    <source>
        <dbReference type="PROSITE" id="PS50928"/>
    </source>
</evidence>
<keyword evidence="2 7" id="KW-0813">Transport</keyword>
<evidence type="ECO:0000256" key="5">
    <source>
        <dbReference type="ARBA" id="ARBA00022989"/>
    </source>
</evidence>
<dbReference type="PANTHER" id="PTHR43744">
    <property type="entry name" value="ABC TRANSPORTER PERMEASE PROTEIN MG189-RELATED-RELATED"/>
    <property type="match status" value="1"/>
</dbReference>
<proteinExistence type="inferred from homology"/>
<evidence type="ECO:0000256" key="7">
    <source>
        <dbReference type="RuleBase" id="RU363032"/>
    </source>
</evidence>
<dbReference type="CDD" id="cd06261">
    <property type="entry name" value="TM_PBP2"/>
    <property type="match status" value="1"/>
</dbReference>
<keyword evidence="5 7" id="KW-1133">Transmembrane helix</keyword>
<dbReference type="EMBL" id="JBHSMI010000010">
    <property type="protein sequence ID" value="MFC5402251.1"/>
    <property type="molecule type" value="Genomic_DNA"/>
</dbReference>
<keyword evidence="4 7" id="KW-0812">Transmembrane</keyword>
<feature type="transmembrane region" description="Helical" evidence="7">
    <location>
        <begin position="176"/>
        <end position="199"/>
    </location>
</feature>
<feature type="transmembrane region" description="Helical" evidence="7">
    <location>
        <begin position="234"/>
        <end position="254"/>
    </location>
</feature>
<feature type="transmembrane region" description="Helical" evidence="7">
    <location>
        <begin position="70"/>
        <end position="91"/>
    </location>
</feature>
<evidence type="ECO:0000256" key="2">
    <source>
        <dbReference type="ARBA" id="ARBA00022448"/>
    </source>
</evidence>
<evidence type="ECO:0000256" key="1">
    <source>
        <dbReference type="ARBA" id="ARBA00004651"/>
    </source>
</evidence>
<keyword evidence="6 7" id="KW-0472">Membrane</keyword>
<comment type="similarity">
    <text evidence="7">Belongs to the binding-protein-dependent transport system permease family.</text>
</comment>
<dbReference type="Proteomes" id="UP001596113">
    <property type="component" value="Unassembled WGS sequence"/>
</dbReference>
<dbReference type="PANTHER" id="PTHR43744:SF12">
    <property type="entry name" value="ABC TRANSPORTER PERMEASE PROTEIN MG189-RELATED"/>
    <property type="match status" value="1"/>
</dbReference>
<evidence type="ECO:0000256" key="6">
    <source>
        <dbReference type="ARBA" id="ARBA00023136"/>
    </source>
</evidence>
<gene>
    <name evidence="9" type="ORF">ACFPOF_05820</name>
</gene>
<reference evidence="10" key="1">
    <citation type="journal article" date="2019" name="Int. J. Syst. Evol. Microbiol.">
        <title>The Global Catalogue of Microorganisms (GCM) 10K type strain sequencing project: providing services to taxonomists for standard genome sequencing and annotation.</title>
        <authorList>
            <consortium name="The Broad Institute Genomics Platform"/>
            <consortium name="The Broad Institute Genome Sequencing Center for Infectious Disease"/>
            <person name="Wu L."/>
            <person name="Ma J."/>
        </authorList>
    </citation>
    <scope>NUCLEOTIDE SEQUENCE [LARGE SCALE GENOMIC DNA]</scope>
    <source>
        <strain evidence="10">CGMCC 1.18575</strain>
    </source>
</reference>
<name>A0ABW0HM17_9BACL</name>
<protein>
    <submittedName>
        <fullName evidence="9">Carbohydrate ABC transporter permease</fullName>
    </submittedName>
</protein>
<keyword evidence="10" id="KW-1185">Reference proteome</keyword>